<dbReference type="Gene3D" id="3.90.550.10">
    <property type="entry name" value="Spore Coat Polysaccharide Biosynthesis Protein SpsA, Chain A"/>
    <property type="match status" value="1"/>
</dbReference>
<evidence type="ECO:0000256" key="4">
    <source>
        <dbReference type="ARBA" id="ARBA00022679"/>
    </source>
</evidence>
<evidence type="ECO:0000256" key="3">
    <source>
        <dbReference type="ARBA" id="ARBA00022676"/>
    </source>
</evidence>
<comment type="pathway">
    <text evidence="7">Carotenoid biosynthesis; staphyloxanthin biosynthesis; staphyloxanthin from farnesyl diphosphate: step 4/5.</text>
</comment>
<gene>
    <name evidence="11" type="ORF">E1O70_19530</name>
</gene>
<protein>
    <recommendedName>
        <fullName evidence="9">4,4'-diaponeurosporenoate glycosyltransferase</fullName>
    </recommendedName>
</protein>
<evidence type="ECO:0000313" key="12">
    <source>
        <dbReference type="Proteomes" id="UP000298003"/>
    </source>
</evidence>
<sequence length="248" mass="25673">MSAPGSRPVGAVERVVVVVPARDEEELLPRCLAALGRATAVVARDRPDVRVAVVVVLDGCTDGSARVARAAGVRVVEVAHGNVGRARRAGVHAGVADLQVRRDGAASRTWLACTDADSAVPDHWLTRQLDLADAGADVVVGTVRPELAALSPDRARAWLATHRPGTANGHVHGANLGVRLTAHDAAGGFAPVAEHEDVGLVERARAAGARVVADASAEVLTSARLVGRTPGGYARHLREDLLAHDLPA</sequence>
<evidence type="ECO:0000256" key="5">
    <source>
        <dbReference type="ARBA" id="ARBA00023136"/>
    </source>
</evidence>
<keyword evidence="5" id="KW-0472">Membrane</keyword>
<evidence type="ECO:0000256" key="2">
    <source>
        <dbReference type="ARBA" id="ARBA00022475"/>
    </source>
</evidence>
<dbReference type="Pfam" id="PF00535">
    <property type="entry name" value="Glycos_transf_2"/>
    <property type="match status" value="1"/>
</dbReference>
<dbReference type="InterPro" id="IPR029044">
    <property type="entry name" value="Nucleotide-diphossugar_trans"/>
</dbReference>
<dbReference type="InterPro" id="IPR001173">
    <property type="entry name" value="Glyco_trans_2-like"/>
</dbReference>
<accession>A0A4Y8QX93</accession>
<dbReference type="Proteomes" id="UP000298003">
    <property type="component" value="Unassembled WGS sequence"/>
</dbReference>
<dbReference type="PANTHER" id="PTHR43646:SF2">
    <property type="entry name" value="GLYCOSYLTRANSFERASE 2-LIKE DOMAIN-CONTAINING PROTEIN"/>
    <property type="match status" value="1"/>
</dbReference>
<dbReference type="GO" id="GO:0016757">
    <property type="term" value="F:glycosyltransferase activity"/>
    <property type="evidence" value="ECO:0007669"/>
    <property type="project" value="UniProtKB-KW"/>
</dbReference>
<proteinExistence type="inferred from homology"/>
<evidence type="ECO:0000256" key="7">
    <source>
        <dbReference type="ARBA" id="ARBA00037904"/>
    </source>
</evidence>
<comment type="similarity">
    <text evidence="8">Belongs to the glycosyltransferase 2 family. CrtQ subfamily.</text>
</comment>
<name>A0A4Y8QX93_9MICO</name>
<dbReference type="AlphaFoldDB" id="A0A4Y8QX93"/>
<comment type="caution">
    <text evidence="11">The sequence shown here is derived from an EMBL/GenBank/DDBJ whole genome shotgun (WGS) entry which is preliminary data.</text>
</comment>
<reference evidence="11 12" key="1">
    <citation type="submission" date="2019-03" db="EMBL/GenBank/DDBJ databases">
        <title>Cellulosimicrobium funkei JCM14302 Assembly.</title>
        <authorList>
            <person name="Dou T."/>
        </authorList>
    </citation>
    <scope>NUCLEOTIDE SEQUENCE [LARGE SCALE GENOMIC DNA]</scope>
    <source>
        <strain evidence="11 12">JCM 14302</strain>
    </source>
</reference>
<evidence type="ECO:0000256" key="9">
    <source>
        <dbReference type="ARBA" id="ARBA00040345"/>
    </source>
</evidence>
<keyword evidence="12" id="KW-1185">Reference proteome</keyword>
<evidence type="ECO:0000256" key="1">
    <source>
        <dbReference type="ARBA" id="ARBA00004236"/>
    </source>
</evidence>
<dbReference type="EMBL" id="SOZH01000015">
    <property type="protein sequence ID" value="TFF03594.1"/>
    <property type="molecule type" value="Genomic_DNA"/>
</dbReference>
<dbReference type="SUPFAM" id="SSF53448">
    <property type="entry name" value="Nucleotide-diphospho-sugar transferases"/>
    <property type="match status" value="1"/>
</dbReference>
<dbReference type="GO" id="GO:0005886">
    <property type="term" value="C:plasma membrane"/>
    <property type="evidence" value="ECO:0007669"/>
    <property type="project" value="UniProtKB-SubCell"/>
</dbReference>
<evidence type="ECO:0000313" key="11">
    <source>
        <dbReference type="EMBL" id="TFF03594.1"/>
    </source>
</evidence>
<keyword evidence="4 11" id="KW-0808">Transferase</keyword>
<keyword evidence="2" id="KW-1003">Cell membrane</keyword>
<comment type="subcellular location">
    <subcellularLocation>
        <location evidence="1">Cell membrane</location>
    </subcellularLocation>
</comment>
<evidence type="ECO:0000259" key="10">
    <source>
        <dbReference type="Pfam" id="PF00535"/>
    </source>
</evidence>
<dbReference type="PANTHER" id="PTHR43646">
    <property type="entry name" value="GLYCOSYLTRANSFERASE"/>
    <property type="match status" value="1"/>
</dbReference>
<comment type="function">
    <text evidence="6">Catalyzes the glycosylation of 4,4'-diaponeurosporenoate, i.e. the esterification of glucose at the C1'' position with the carboxyl group of 4,4'-diaponeurosporenic acid, to form glycosyl-4,4'-diaponeurosporenoate. This is a step in the biosynthesis of staphyloxanthin, an orange pigment present in most staphylococci strains.</text>
</comment>
<evidence type="ECO:0000256" key="8">
    <source>
        <dbReference type="ARBA" id="ARBA00038120"/>
    </source>
</evidence>
<organism evidence="11 12">
    <name type="scientific">Cellulosimicrobium funkei</name>
    <dbReference type="NCBI Taxonomy" id="264251"/>
    <lineage>
        <taxon>Bacteria</taxon>
        <taxon>Bacillati</taxon>
        <taxon>Actinomycetota</taxon>
        <taxon>Actinomycetes</taxon>
        <taxon>Micrococcales</taxon>
        <taxon>Promicromonosporaceae</taxon>
        <taxon>Cellulosimicrobium</taxon>
    </lineage>
</organism>
<keyword evidence="3" id="KW-0328">Glycosyltransferase</keyword>
<evidence type="ECO:0000256" key="6">
    <source>
        <dbReference type="ARBA" id="ARBA00037281"/>
    </source>
</evidence>
<feature type="domain" description="Glycosyltransferase 2-like" evidence="10">
    <location>
        <begin position="17"/>
        <end position="145"/>
    </location>
</feature>